<dbReference type="PANTHER" id="PTHR31836">
    <property type="match status" value="1"/>
</dbReference>
<dbReference type="InterPro" id="IPR051477">
    <property type="entry name" value="Expansin_CellWall"/>
</dbReference>
<proteinExistence type="predicted"/>
<dbReference type="SUPFAM" id="SSF50685">
    <property type="entry name" value="Barwin-like endoglucanases"/>
    <property type="match status" value="1"/>
</dbReference>
<name>A0ABV9CHL9_9ACTN</name>
<keyword evidence="1" id="KW-0732">Signal</keyword>
<evidence type="ECO:0000313" key="4">
    <source>
        <dbReference type="EMBL" id="MFC4532315.1"/>
    </source>
</evidence>
<dbReference type="SUPFAM" id="SSF49590">
    <property type="entry name" value="PHL pollen allergen"/>
    <property type="match status" value="1"/>
</dbReference>
<feature type="compositionally biased region" description="Polar residues" evidence="2">
    <location>
        <begin position="389"/>
        <end position="399"/>
    </location>
</feature>
<feature type="domain" description="RlpA-like protein double-psi beta-barrel" evidence="3">
    <location>
        <begin position="122"/>
        <end position="169"/>
    </location>
</feature>
<evidence type="ECO:0000256" key="1">
    <source>
        <dbReference type="ARBA" id="ARBA00022729"/>
    </source>
</evidence>
<feature type="compositionally biased region" description="Gly residues" evidence="2">
    <location>
        <begin position="462"/>
        <end position="477"/>
    </location>
</feature>
<feature type="compositionally biased region" description="Gly residues" evidence="2">
    <location>
        <begin position="324"/>
        <end position="345"/>
    </location>
</feature>
<dbReference type="NCBIfam" id="NF041144">
    <property type="entry name" value="expansin_EXLX1"/>
    <property type="match status" value="1"/>
</dbReference>
<evidence type="ECO:0000313" key="5">
    <source>
        <dbReference type="Proteomes" id="UP001596004"/>
    </source>
</evidence>
<feature type="region of interest" description="Disordered" evidence="2">
    <location>
        <begin position="268"/>
        <end position="513"/>
    </location>
</feature>
<sequence>MEADRRHARPAPLRRRPRPWVKAAHEKARATRHDAPRLPRAAGWQRLMWALAMGSALTMVALGAQAGRNAACAAAAPGPDRPAGLLRTLSGDCSLTGAVQGDLVAAVSPAEYAGSAACGAYLDVTGPRGIVRVQVVDECRSCAAGELDLSRPAFARIAAPGHGVVPVDYHRVRNPEVARPVAFRLKRGSSADWLAIQAVDHGNPLRRLQILRGGLWRDLSRASDNYWVAGDGAGAGPYSVRITDVYGQRLVATGIHLSPGGLQRTTRRLYAPSSSSPAPSTWGAAARRTAGNMPARRAGGPSHEGGDASSSAAVPPRGAFAPSGGPGPSGAGSRHGGGGDTGGPSAGVPADRARPEDGTTANVPPGDGTTGSGAPGGRTPGNGTTANGSTSHGSAPNGGTRNGETEEVRPGGLPGPGVRPSPEGTSGGGPRPDASSDAPGPPGARPADPRPGGTAPIAGAAGRPGGTASGGMPGDGGESSRAVADGPGRENGAARGTLDVYPGGSSPAAGRAPLTALPSVRPFFC</sequence>
<dbReference type="PANTHER" id="PTHR31836:SF21">
    <property type="entry name" value="EXPANSIN-LIKE PROTEIN 7"/>
    <property type="match status" value="1"/>
</dbReference>
<dbReference type="Pfam" id="PF03330">
    <property type="entry name" value="DPBB_1"/>
    <property type="match status" value="1"/>
</dbReference>
<keyword evidence="5" id="KW-1185">Reference proteome</keyword>
<dbReference type="Proteomes" id="UP001596004">
    <property type="component" value="Unassembled WGS sequence"/>
</dbReference>
<feature type="compositionally biased region" description="Low complexity" evidence="2">
    <location>
        <begin position="450"/>
        <end position="461"/>
    </location>
</feature>
<protein>
    <submittedName>
        <fullName evidence="4">Expansin EXLX1 family cellulose-binding protein</fullName>
    </submittedName>
</protein>
<gene>
    <name evidence="4" type="ORF">ACFO60_16200</name>
</gene>
<dbReference type="InterPro" id="IPR036749">
    <property type="entry name" value="Expansin_CBD_sf"/>
</dbReference>
<dbReference type="RefSeq" id="WP_380841100.1">
    <property type="nucleotide sequence ID" value="NZ_JBHSFP010000009.1"/>
</dbReference>
<dbReference type="InterPro" id="IPR036908">
    <property type="entry name" value="RlpA-like_sf"/>
</dbReference>
<feature type="region of interest" description="Disordered" evidence="2">
    <location>
        <begin position="1"/>
        <end position="33"/>
    </location>
</feature>
<feature type="compositionally biased region" description="Low complexity" evidence="2">
    <location>
        <begin position="271"/>
        <end position="286"/>
    </location>
</feature>
<dbReference type="Gene3D" id="2.40.40.10">
    <property type="entry name" value="RlpA-like domain"/>
    <property type="match status" value="1"/>
</dbReference>
<dbReference type="Gene3D" id="2.60.40.760">
    <property type="entry name" value="Expansin, cellulose-binding-like domain"/>
    <property type="match status" value="1"/>
</dbReference>
<feature type="compositionally biased region" description="Gly residues" evidence="2">
    <location>
        <begin position="368"/>
        <end position="380"/>
    </location>
</feature>
<dbReference type="EMBL" id="JBHSFP010000009">
    <property type="protein sequence ID" value="MFC4532315.1"/>
    <property type="molecule type" value="Genomic_DNA"/>
</dbReference>
<dbReference type="InterPro" id="IPR009009">
    <property type="entry name" value="RlpA-like_DPBB"/>
</dbReference>
<reference evidence="5" key="1">
    <citation type="journal article" date="2019" name="Int. J. Syst. Evol. Microbiol.">
        <title>The Global Catalogue of Microorganisms (GCM) 10K type strain sequencing project: providing services to taxonomists for standard genome sequencing and annotation.</title>
        <authorList>
            <consortium name="The Broad Institute Genomics Platform"/>
            <consortium name="The Broad Institute Genome Sequencing Center for Infectious Disease"/>
            <person name="Wu L."/>
            <person name="Ma J."/>
        </authorList>
    </citation>
    <scope>NUCLEOTIDE SEQUENCE [LARGE SCALE GENOMIC DNA]</scope>
    <source>
        <strain evidence="5">CGMCC 4.7132</strain>
    </source>
</reference>
<organism evidence="4 5">
    <name type="scientific">Sphaerisporangium dianthi</name>
    <dbReference type="NCBI Taxonomy" id="1436120"/>
    <lineage>
        <taxon>Bacteria</taxon>
        <taxon>Bacillati</taxon>
        <taxon>Actinomycetota</taxon>
        <taxon>Actinomycetes</taxon>
        <taxon>Streptosporangiales</taxon>
        <taxon>Streptosporangiaceae</taxon>
        <taxon>Sphaerisporangium</taxon>
    </lineage>
</organism>
<comment type="caution">
    <text evidence="4">The sequence shown here is derived from an EMBL/GenBank/DDBJ whole genome shotgun (WGS) entry which is preliminary data.</text>
</comment>
<evidence type="ECO:0000256" key="2">
    <source>
        <dbReference type="SAM" id="MobiDB-lite"/>
    </source>
</evidence>
<feature type="compositionally biased region" description="Basic and acidic residues" evidence="2">
    <location>
        <begin position="23"/>
        <end position="33"/>
    </location>
</feature>
<accession>A0ABV9CHL9</accession>
<dbReference type="InterPro" id="IPR049818">
    <property type="entry name" value="Expansin_EXLX1-like"/>
</dbReference>
<feature type="compositionally biased region" description="Basic residues" evidence="2">
    <location>
        <begin position="1"/>
        <end position="19"/>
    </location>
</feature>
<evidence type="ECO:0000259" key="3">
    <source>
        <dbReference type="Pfam" id="PF03330"/>
    </source>
</evidence>
<dbReference type="CDD" id="cd22272">
    <property type="entry name" value="DPBB_EXLX1-like"/>
    <property type="match status" value="1"/>
</dbReference>